<feature type="signal peptide" evidence="14">
    <location>
        <begin position="1"/>
        <end position="21"/>
    </location>
</feature>
<evidence type="ECO:0000256" key="7">
    <source>
        <dbReference type="ARBA" id="ARBA00023136"/>
    </source>
</evidence>
<dbReference type="GO" id="GO:0031965">
    <property type="term" value="C:nuclear membrane"/>
    <property type="evidence" value="ECO:0007669"/>
    <property type="project" value="UniProtKB-SubCell"/>
</dbReference>
<dbReference type="GO" id="GO:0006915">
    <property type="term" value="P:apoptotic process"/>
    <property type="evidence" value="ECO:0007669"/>
    <property type="project" value="UniProtKB-KW"/>
</dbReference>
<keyword evidence="5" id="KW-0256">Endoplasmic reticulum</keyword>
<dbReference type="Pfam" id="PF13908">
    <property type="entry name" value="Shisa_N"/>
    <property type="match status" value="1"/>
</dbReference>
<keyword evidence="3 13" id="KW-0812">Transmembrane</keyword>
<keyword evidence="8" id="KW-0539">Nucleus</keyword>
<evidence type="ECO:0000256" key="12">
    <source>
        <dbReference type="ARBA" id="ARBA00041983"/>
    </source>
</evidence>
<evidence type="ECO:0000256" key="4">
    <source>
        <dbReference type="ARBA" id="ARBA00022703"/>
    </source>
</evidence>
<dbReference type="InterPro" id="IPR053891">
    <property type="entry name" value="Shisa_N"/>
</dbReference>
<dbReference type="InterPro" id="IPR026910">
    <property type="entry name" value="Shisa"/>
</dbReference>
<reference evidence="16" key="1">
    <citation type="submission" date="2023-06" db="EMBL/GenBank/DDBJ databases">
        <title>Reference genome for the Northern bat (Eptesicus nilssonii), a most northern bat species.</title>
        <authorList>
            <person name="Laine V.N."/>
            <person name="Pulliainen A.T."/>
            <person name="Lilley T.M."/>
        </authorList>
    </citation>
    <scope>NUCLEOTIDE SEQUENCE</scope>
    <source>
        <strain evidence="16">BLF_Eptnil</strain>
        <tissue evidence="16">Kidney</tissue>
    </source>
</reference>
<evidence type="ECO:0000256" key="9">
    <source>
        <dbReference type="ARBA" id="ARBA00037507"/>
    </source>
</evidence>
<dbReference type="GO" id="GO:0005789">
    <property type="term" value="C:endoplasmic reticulum membrane"/>
    <property type="evidence" value="ECO:0007669"/>
    <property type="project" value="UniProtKB-SubCell"/>
</dbReference>
<comment type="function">
    <text evidence="9">Can induce apoptosis in a caspase-dependent manner and plays a role in p53/TP53-dependent apoptosis.</text>
</comment>
<dbReference type="Proteomes" id="UP001177744">
    <property type="component" value="Unassembled WGS sequence"/>
</dbReference>
<evidence type="ECO:0000256" key="2">
    <source>
        <dbReference type="ARBA" id="ARBA00004126"/>
    </source>
</evidence>
<protein>
    <recommendedName>
        <fullName evidence="11">Protein shisa-5</fullName>
    </recommendedName>
    <alternativeName>
        <fullName evidence="12">Scotin</fullName>
    </alternativeName>
</protein>
<sequence length="326" mass="33852">MAAPAPRVLLLLLLLPPPGVGQETAAVREPSGLASECRVQQGLSCCGRGLARGDEDQELAGPVLVPAAAGVLLSSVGPGPGGGLEGAAGERAVPPDPLPLALLPHGEVCIVAAGDSLSPKTCPVFCCGTCYSQYCCSDALKKPFWSKGGCADVQDSLASVRKNLEEAASSLEKSNSLLEFTSDIDNDPLPGFGATIAIGLTIFVLFIVTIIVCFTCSCCCLYKMCRRPRPVVTTTTSTTVVHAPYPQPPGVPPSYPGPSYQGYHPIPPQPGMVAAPYPTQYPPPYPAHPVGPPAYHETLAGDAAMAYPASQPPYNPAYMDPPKATR</sequence>
<evidence type="ECO:0000256" key="10">
    <source>
        <dbReference type="ARBA" id="ARBA00038108"/>
    </source>
</evidence>
<proteinExistence type="inferred from homology"/>
<accession>A0AA40HL47</accession>
<evidence type="ECO:0000256" key="1">
    <source>
        <dbReference type="ARBA" id="ARBA00004115"/>
    </source>
</evidence>
<organism evidence="16 17">
    <name type="scientific">Cnephaeus nilssonii</name>
    <name type="common">Northern bat</name>
    <name type="synonym">Eptesicus nilssonii</name>
    <dbReference type="NCBI Taxonomy" id="3371016"/>
    <lineage>
        <taxon>Eukaryota</taxon>
        <taxon>Metazoa</taxon>
        <taxon>Chordata</taxon>
        <taxon>Craniata</taxon>
        <taxon>Vertebrata</taxon>
        <taxon>Euteleostomi</taxon>
        <taxon>Mammalia</taxon>
        <taxon>Eutheria</taxon>
        <taxon>Laurasiatheria</taxon>
        <taxon>Chiroptera</taxon>
        <taxon>Yangochiroptera</taxon>
        <taxon>Vespertilionidae</taxon>
        <taxon>Cnephaeus</taxon>
    </lineage>
</organism>
<feature type="chain" id="PRO_5041370345" description="Protein shisa-5" evidence="14">
    <location>
        <begin position="22"/>
        <end position="326"/>
    </location>
</feature>
<feature type="transmembrane region" description="Helical" evidence="13">
    <location>
        <begin position="196"/>
        <end position="222"/>
    </location>
</feature>
<evidence type="ECO:0000256" key="14">
    <source>
        <dbReference type="SAM" id="SignalP"/>
    </source>
</evidence>
<evidence type="ECO:0000256" key="5">
    <source>
        <dbReference type="ARBA" id="ARBA00022824"/>
    </source>
</evidence>
<keyword evidence="6 13" id="KW-1133">Transmembrane helix</keyword>
<evidence type="ECO:0000313" key="16">
    <source>
        <dbReference type="EMBL" id="KAK1332720.1"/>
    </source>
</evidence>
<evidence type="ECO:0000259" key="15">
    <source>
        <dbReference type="Pfam" id="PF13908"/>
    </source>
</evidence>
<evidence type="ECO:0000256" key="11">
    <source>
        <dbReference type="ARBA" id="ARBA00040441"/>
    </source>
</evidence>
<evidence type="ECO:0000313" key="17">
    <source>
        <dbReference type="Proteomes" id="UP001177744"/>
    </source>
</evidence>
<keyword evidence="4" id="KW-0053">Apoptosis</keyword>
<feature type="domain" description="Shisa N-terminal" evidence="15">
    <location>
        <begin position="114"/>
        <end position="142"/>
    </location>
</feature>
<keyword evidence="7 13" id="KW-0472">Membrane</keyword>
<dbReference type="PANTHER" id="PTHR31395">
    <property type="entry name" value="SHISA"/>
    <property type="match status" value="1"/>
</dbReference>
<evidence type="ECO:0000256" key="6">
    <source>
        <dbReference type="ARBA" id="ARBA00022989"/>
    </source>
</evidence>
<evidence type="ECO:0000256" key="8">
    <source>
        <dbReference type="ARBA" id="ARBA00023242"/>
    </source>
</evidence>
<comment type="caution">
    <text evidence="16">The sequence shown here is derived from an EMBL/GenBank/DDBJ whole genome shotgun (WGS) entry which is preliminary data.</text>
</comment>
<name>A0AA40HL47_CNENI</name>
<gene>
    <name evidence="16" type="ORF">QTO34_007403</name>
</gene>
<keyword evidence="17" id="KW-1185">Reference proteome</keyword>
<dbReference type="EMBL" id="JAULJE010000018">
    <property type="protein sequence ID" value="KAK1332720.1"/>
    <property type="molecule type" value="Genomic_DNA"/>
</dbReference>
<comment type="similarity">
    <text evidence="10">Belongs to the shisa family.</text>
</comment>
<dbReference type="PANTHER" id="PTHR31395:SF14">
    <property type="entry name" value="PROTEIN SHISA-5"/>
    <property type="match status" value="1"/>
</dbReference>
<comment type="subcellular location">
    <subcellularLocation>
        <location evidence="1">Endoplasmic reticulum membrane</location>
        <topology evidence="1">Single-pass type I membrane protein</topology>
    </subcellularLocation>
    <subcellularLocation>
        <location evidence="2">Nucleus membrane</location>
    </subcellularLocation>
</comment>
<evidence type="ECO:0000256" key="3">
    <source>
        <dbReference type="ARBA" id="ARBA00022692"/>
    </source>
</evidence>
<evidence type="ECO:0000256" key="13">
    <source>
        <dbReference type="SAM" id="Phobius"/>
    </source>
</evidence>
<dbReference type="AlphaFoldDB" id="A0AA40HL47"/>
<keyword evidence="14" id="KW-0732">Signal</keyword>